<organism evidence="1 2">
    <name type="scientific">Anaerostipes caccae (strain DSM 14662 / CCUG 47493 / JCM 13470 / NCIMB 13811 / L1-92)</name>
    <dbReference type="NCBI Taxonomy" id="411490"/>
    <lineage>
        <taxon>Bacteria</taxon>
        <taxon>Bacillati</taxon>
        <taxon>Bacillota</taxon>
        <taxon>Clostridia</taxon>
        <taxon>Lachnospirales</taxon>
        <taxon>Lachnospiraceae</taxon>
        <taxon>Anaerostipes</taxon>
    </lineage>
</organism>
<sequence length="142" mass="16383">MNDMKKSQIINMRAEGLGYRVIAKELNISENTIKSFCRRNNLAKSETVVPATIPNCSSEKVYCKNCGKAVPQNDKRKKKQFCSDKCRMTWWNSHREEVHHKNITTKVCPGCHRKFQVYGKVDRKYCSHACYITDRFGGGSNE</sequence>
<dbReference type="HOGENOM" id="CLU_129757_0_0_9"/>
<reference evidence="1" key="1">
    <citation type="submission" date="2007-11" db="EMBL/GenBank/DDBJ databases">
        <authorList>
            <person name="Fulton L."/>
            <person name="Clifton S."/>
            <person name="Fulton B."/>
            <person name="Xu J."/>
            <person name="Minx P."/>
            <person name="Pepin K.H."/>
            <person name="Johnson M."/>
            <person name="Thiruvilangam P."/>
            <person name="Bhonagiri V."/>
            <person name="Nash W.E."/>
            <person name="Mardis E.R."/>
            <person name="Wilson R.K."/>
        </authorList>
    </citation>
    <scope>NUCLEOTIDE SEQUENCE [LARGE SCALE GENOMIC DNA]</scope>
    <source>
        <strain evidence="1">DSM 14662</strain>
    </source>
</reference>
<dbReference type="Proteomes" id="UP000004935">
    <property type="component" value="Unassembled WGS sequence"/>
</dbReference>
<dbReference type="Gene3D" id="1.10.10.60">
    <property type="entry name" value="Homeodomain-like"/>
    <property type="match status" value="1"/>
</dbReference>
<evidence type="ECO:0000313" key="1">
    <source>
        <dbReference type="EMBL" id="EDR98669.1"/>
    </source>
</evidence>
<evidence type="ECO:0008006" key="3">
    <source>
        <dbReference type="Google" id="ProtNLM"/>
    </source>
</evidence>
<dbReference type="AlphaFoldDB" id="B0MAZ4"/>
<dbReference type="RefSeq" id="WP_006566227.1">
    <property type="nucleotide sequence ID" value="NZ_AP023027.1"/>
</dbReference>
<proteinExistence type="predicted"/>
<protein>
    <recommendedName>
        <fullName evidence="3">RNA polymerase subunit sigma-70</fullName>
    </recommendedName>
</protein>
<dbReference type="eggNOG" id="COG1961">
    <property type="taxonomic scope" value="Bacteria"/>
</dbReference>
<comment type="caution">
    <text evidence="1">The sequence shown here is derived from an EMBL/GenBank/DDBJ whole genome shotgun (WGS) entry which is preliminary data.</text>
</comment>
<evidence type="ECO:0000313" key="2">
    <source>
        <dbReference type="Proteomes" id="UP000004935"/>
    </source>
</evidence>
<dbReference type="EMBL" id="ABAX03000005">
    <property type="protein sequence ID" value="EDR98669.1"/>
    <property type="molecule type" value="Genomic_DNA"/>
</dbReference>
<name>B0MAZ4_ANACD</name>
<keyword evidence="2" id="KW-1185">Reference proteome</keyword>
<reference evidence="1" key="2">
    <citation type="submission" date="2013-11" db="EMBL/GenBank/DDBJ databases">
        <title>Draft genome sequence of Anaerostipes caccae (DSM 14662).</title>
        <authorList>
            <person name="Sudarsanam P."/>
            <person name="Ley R."/>
            <person name="Guruge J."/>
            <person name="Turnbaugh P.J."/>
            <person name="Mahowald M."/>
            <person name="Liep D."/>
            <person name="Gordon J."/>
        </authorList>
    </citation>
    <scope>NUCLEOTIDE SEQUENCE</scope>
    <source>
        <strain evidence="1">DSM 14662</strain>
    </source>
</reference>
<gene>
    <name evidence="1" type="ORF">ANACAC_00720</name>
</gene>
<accession>B0MAZ4</accession>
<dbReference type="STRING" id="411490.ANACAC_00720"/>